<dbReference type="KEGG" id="aba:Acid345_4720"/>
<proteinExistence type="predicted"/>
<feature type="compositionally biased region" description="Polar residues" evidence="1">
    <location>
        <begin position="280"/>
        <end position="291"/>
    </location>
</feature>
<name>Q1IHD1_KORVE</name>
<dbReference type="STRING" id="204669.Acid345_4720"/>
<dbReference type="Gene3D" id="3.40.1190.20">
    <property type="match status" value="1"/>
</dbReference>
<reference evidence="2 3" key="1">
    <citation type="journal article" date="2009" name="Appl. Environ. Microbiol.">
        <title>Three genomes from the phylum Acidobacteria provide insight into the lifestyles of these microorganisms in soils.</title>
        <authorList>
            <person name="Ward N.L."/>
            <person name="Challacombe J.F."/>
            <person name="Janssen P.H."/>
            <person name="Henrissat B."/>
            <person name="Coutinho P.M."/>
            <person name="Wu M."/>
            <person name="Xie G."/>
            <person name="Haft D.H."/>
            <person name="Sait M."/>
            <person name="Badger J."/>
            <person name="Barabote R.D."/>
            <person name="Bradley B."/>
            <person name="Brettin T.S."/>
            <person name="Brinkac L.M."/>
            <person name="Bruce D."/>
            <person name="Creasy T."/>
            <person name="Daugherty S.C."/>
            <person name="Davidsen T.M."/>
            <person name="DeBoy R.T."/>
            <person name="Detter J.C."/>
            <person name="Dodson R.J."/>
            <person name="Durkin A.S."/>
            <person name="Ganapathy A."/>
            <person name="Gwinn-Giglio M."/>
            <person name="Han C.S."/>
            <person name="Khouri H."/>
            <person name="Kiss H."/>
            <person name="Kothari S.P."/>
            <person name="Madupu R."/>
            <person name="Nelson K.E."/>
            <person name="Nelson W.C."/>
            <person name="Paulsen I."/>
            <person name="Penn K."/>
            <person name="Ren Q."/>
            <person name="Rosovitz M.J."/>
            <person name="Selengut J.D."/>
            <person name="Shrivastava S."/>
            <person name="Sullivan S.A."/>
            <person name="Tapia R."/>
            <person name="Thompson L.S."/>
            <person name="Watkins K.L."/>
            <person name="Yang Q."/>
            <person name="Yu C."/>
            <person name="Zafar N."/>
            <person name="Zhou L."/>
            <person name="Kuske C.R."/>
        </authorList>
    </citation>
    <scope>NUCLEOTIDE SEQUENCE [LARGE SCALE GENOMIC DNA]</scope>
    <source>
        <strain evidence="2 3">Ellin345</strain>
    </source>
</reference>
<evidence type="ECO:0000256" key="1">
    <source>
        <dbReference type="SAM" id="MobiDB-lite"/>
    </source>
</evidence>
<keyword evidence="2" id="KW-0418">Kinase</keyword>
<keyword evidence="2" id="KW-0808">Transferase</keyword>
<dbReference type="InterPro" id="IPR029056">
    <property type="entry name" value="Ribokinase-like"/>
</dbReference>
<protein>
    <submittedName>
        <fullName evidence="2">ADP-heptose synthase bifunctional sugar kinase/adenylyltransferase-like protein</fullName>
    </submittedName>
</protein>
<keyword evidence="3" id="KW-1185">Reference proteome</keyword>
<dbReference type="EnsemblBacteria" id="ABF43719">
    <property type="protein sequence ID" value="ABF43719"/>
    <property type="gene ID" value="Acid345_4720"/>
</dbReference>
<dbReference type="SUPFAM" id="SSF53613">
    <property type="entry name" value="Ribokinase-like"/>
    <property type="match status" value="1"/>
</dbReference>
<dbReference type="GO" id="GO:0033786">
    <property type="term" value="F:heptose-1-phosphate adenylyltransferase activity"/>
    <property type="evidence" value="ECO:0007669"/>
    <property type="project" value="TreeGrafter"/>
</dbReference>
<dbReference type="PANTHER" id="PTHR46969">
    <property type="entry name" value="BIFUNCTIONAL PROTEIN HLDE"/>
    <property type="match status" value="1"/>
</dbReference>
<dbReference type="Proteomes" id="UP000002432">
    <property type="component" value="Chromosome"/>
</dbReference>
<dbReference type="GO" id="GO:0005829">
    <property type="term" value="C:cytosol"/>
    <property type="evidence" value="ECO:0007669"/>
    <property type="project" value="TreeGrafter"/>
</dbReference>
<organism evidence="2 3">
    <name type="scientific">Koribacter versatilis (strain Ellin345)</name>
    <dbReference type="NCBI Taxonomy" id="204669"/>
    <lineage>
        <taxon>Bacteria</taxon>
        <taxon>Pseudomonadati</taxon>
        <taxon>Acidobacteriota</taxon>
        <taxon>Terriglobia</taxon>
        <taxon>Terriglobales</taxon>
        <taxon>Candidatus Korobacteraceae</taxon>
        <taxon>Candidatus Korobacter</taxon>
    </lineage>
</organism>
<feature type="region of interest" description="Disordered" evidence="1">
    <location>
        <begin position="269"/>
        <end position="291"/>
    </location>
</feature>
<evidence type="ECO:0000313" key="2">
    <source>
        <dbReference type="EMBL" id="ABF43719.1"/>
    </source>
</evidence>
<dbReference type="AlphaFoldDB" id="Q1IHD1"/>
<evidence type="ECO:0000313" key="3">
    <source>
        <dbReference type="Proteomes" id="UP000002432"/>
    </source>
</evidence>
<dbReference type="eggNOG" id="COG2870">
    <property type="taxonomic scope" value="Bacteria"/>
</dbReference>
<dbReference type="HOGENOM" id="CLU_955741_0_0_0"/>
<dbReference type="PANTHER" id="PTHR46969:SF1">
    <property type="entry name" value="BIFUNCTIONAL PROTEIN HLDE"/>
    <property type="match status" value="1"/>
</dbReference>
<dbReference type="OrthoDB" id="9780825at2"/>
<dbReference type="EMBL" id="CP000360">
    <property type="protein sequence ID" value="ABF43719.1"/>
    <property type="molecule type" value="Genomic_DNA"/>
</dbReference>
<dbReference type="GO" id="GO:0033785">
    <property type="term" value="F:heptose 7-phosphate kinase activity"/>
    <property type="evidence" value="ECO:0007669"/>
    <property type="project" value="TreeGrafter"/>
</dbReference>
<gene>
    <name evidence="2" type="ordered locus">Acid345_4720</name>
</gene>
<sequence>MSKGQDTAKLVDIFESLSDVTLTIVADFLDDLSSGGANVALRLADIGASVFPVGVVGEDEGGQKIFHALQQHKISTSGISRIKNYATPSSSGNELLHGEHPALLNLVEHARKFASASDGMYVCDYGIGAASPRLLNFIKSNGCLREKTLVARSLHRLAEFEQLTAAVASGRELEEAIGVEIGGDAEKLEAAAEGMKQELQSDSFVAVDTQAVFVLSGRHRPDRISIQTSADVDLLGAFFAAGLAAGAEARESAELAAKIVTFFGARNPEKRPRREEVQEFLTSSKASRQVR</sequence>
<accession>Q1IHD1</accession>
<dbReference type="RefSeq" id="WP_011525515.1">
    <property type="nucleotide sequence ID" value="NC_008009.1"/>
</dbReference>